<sequence length="147" mass="15808">MATGAEDDAKGSGRGSEEEPEDASDAEPTRAEKEPGPPKSGGRPETTIIVPAEPALSLHIQLDEGEPVLIAKERFIIGRGPSCDLMVKSARVSREHAAVVREGAEYFIEDLNSSNGTWFDDARITRRLVADGEEYLLGGIRVTFTLG</sequence>
<dbReference type="SMART" id="SM00240">
    <property type="entry name" value="FHA"/>
    <property type="match status" value="1"/>
</dbReference>
<evidence type="ECO:0000259" key="2">
    <source>
        <dbReference type="PROSITE" id="PS50006"/>
    </source>
</evidence>
<dbReference type="EMBL" id="JABBJJ010000050">
    <property type="protein sequence ID" value="NMO15884.1"/>
    <property type="molecule type" value="Genomic_DNA"/>
</dbReference>
<evidence type="ECO:0000313" key="4">
    <source>
        <dbReference type="Proteomes" id="UP000518300"/>
    </source>
</evidence>
<reference evidence="3 4" key="1">
    <citation type="submission" date="2020-04" db="EMBL/GenBank/DDBJ databases">
        <title>Draft genome of Pyxidicoccus fallax type strain.</title>
        <authorList>
            <person name="Whitworth D.E."/>
        </authorList>
    </citation>
    <scope>NUCLEOTIDE SEQUENCE [LARGE SCALE GENOMIC DNA]</scope>
    <source>
        <strain evidence="3 4">DSM 14698</strain>
    </source>
</reference>
<evidence type="ECO:0000313" key="3">
    <source>
        <dbReference type="EMBL" id="NMO15884.1"/>
    </source>
</evidence>
<name>A0A848LBK9_9BACT</name>
<dbReference type="PANTHER" id="PTHR23308">
    <property type="entry name" value="NUCLEAR INHIBITOR OF PROTEIN PHOSPHATASE-1"/>
    <property type="match status" value="1"/>
</dbReference>
<dbReference type="InterPro" id="IPR000253">
    <property type="entry name" value="FHA_dom"/>
</dbReference>
<dbReference type="Gene3D" id="2.60.200.20">
    <property type="match status" value="1"/>
</dbReference>
<proteinExistence type="predicted"/>
<dbReference type="PROSITE" id="PS50006">
    <property type="entry name" value="FHA_DOMAIN"/>
    <property type="match status" value="1"/>
</dbReference>
<dbReference type="AlphaFoldDB" id="A0A848LBK9"/>
<dbReference type="Proteomes" id="UP000518300">
    <property type="component" value="Unassembled WGS sequence"/>
</dbReference>
<comment type="caution">
    <text evidence="3">The sequence shown here is derived from an EMBL/GenBank/DDBJ whole genome shotgun (WGS) entry which is preliminary data.</text>
</comment>
<protein>
    <submittedName>
        <fullName evidence="3">FHA domain-containing protein</fullName>
    </submittedName>
</protein>
<dbReference type="CDD" id="cd00060">
    <property type="entry name" value="FHA"/>
    <property type="match status" value="1"/>
</dbReference>
<dbReference type="InterPro" id="IPR008984">
    <property type="entry name" value="SMAD_FHA_dom_sf"/>
</dbReference>
<dbReference type="Pfam" id="PF00498">
    <property type="entry name" value="FHA"/>
    <property type="match status" value="1"/>
</dbReference>
<accession>A0A848LBK9</accession>
<keyword evidence="4" id="KW-1185">Reference proteome</keyword>
<dbReference type="SUPFAM" id="SSF49879">
    <property type="entry name" value="SMAD/FHA domain"/>
    <property type="match status" value="1"/>
</dbReference>
<gene>
    <name evidence="3" type="ORF">HG543_13635</name>
</gene>
<feature type="region of interest" description="Disordered" evidence="1">
    <location>
        <begin position="1"/>
        <end position="49"/>
    </location>
</feature>
<feature type="compositionally biased region" description="Basic and acidic residues" evidence="1">
    <location>
        <begin position="7"/>
        <end position="17"/>
    </location>
</feature>
<feature type="compositionally biased region" description="Basic and acidic residues" evidence="1">
    <location>
        <begin position="27"/>
        <end position="36"/>
    </location>
</feature>
<dbReference type="InterPro" id="IPR050923">
    <property type="entry name" value="Cell_Proc_Reg/RNA_Proc"/>
</dbReference>
<organism evidence="3 4">
    <name type="scientific">Pyxidicoccus fallax</name>
    <dbReference type="NCBI Taxonomy" id="394095"/>
    <lineage>
        <taxon>Bacteria</taxon>
        <taxon>Pseudomonadati</taxon>
        <taxon>Myxococcota</taxon>
        <taxon>Myxococcia</taxon>
        <taxon>Myxococcales</taxon>
        <taxon>Cystobacterineae</taxon>
        <taxon>Myxococcaceae</taxon>
        <taxon>Pyxidicoccus</taxon>
    </lineage>
</organism>
<feature type="domain" description="FHA" evidence="2">
    <location>
        <begin position="75"/>
        <end position="124"/>
    </location>
</feature>
<evidence type="ECO:0000256" key="1">
    <source>
        <dbReference type="SAM" id="MobiDB-lite"/>
    </source>
</evidence>